<accession>A0A0F9R6Y9</accession>
<gene>
    <name evidence="1" type="ORF">LCGC14_0686590</name>
</gene>
<dbReference type="AlphaFoldDB" id="A0A0F9R6Y9"/>
<protein>
    <recommendedName>
        <fullName evidence="2">Helix-turn-helix type 11 domain-containing protein</fullName>
    </recommendedName>
</protein>
<organism evidence="1">
    <name type="scientific">marine sediment metagenome</name>
    <dbReference type="NCBI Taxonomy" id="412755"/>
    <lineage>
        <taxon>unclassified sequences</taxon>
        <taxon>metagenomes</taxon>
        <taxon>ecological metagenomes</taxon>
    </lineage>
</organism>
<proteinExistence type="predicted"/>
<dbReference type="EMBL" id="LAZR01001412">
    <property type="protein sequence ID" value="KKN45077.1"/>
    <property type="molecule type" value="Genomic_DNA"/>
</dbReference>
<sequence>MSEDNATREDLKTYLFSKLPVGSRAAIPGWRLARATGIPERAMRKLLRELLNEGFPICGSSAAKGYFLPVSKQEIDSCLDELMSRIELLSTRRRALQIAGKAIINPQQPALLAEADNA</sequence>
<evidence type="ECO:0000313" key="1">
    <source>
        <dbReference type="EMBL" id="KKN45077.1"/>
    </source>
</evidence>
<comment type="caution">
    <text evidence="1">The sequence shown here is derived from an EMBL/GenBank/DDBJ whole genome shotgun (WGS) entry which is preliminary data.</text>
</comment>
<evidence type="ECO:0008006" key="2">
    <source>
        <dbReference type="Google" id="ProtNLM"/>
    </source>
</evidence>
<name>A0A0F9R6Y9_9ZZZZ</name>
<reference evidence="1" key="1">
    <citation type="journal article" date="2015" name="Nature">
        <title>Complex archaea that bridge the gap between prokaryotes and eukaryotes.</title>
        <authorList>
            <person name="Spang A."/>
            <person name="Saw J.H."/>
            <person name="Jorgensen S.L."/>
            <person name="Zaremba-Niedzwiedzka K."/>
            <person name="Martijn J."/>
            <person name="Lind A.E."/>
            <person name="van Eijk R."/>
            <person name="Schleper C."/>
            <person name="Guy L."/>
            <person name="Ettema T.J."/>
        </authorList>
    </citation>
    <scope>NUCLEOTIDE SEQUENCE</scope>
</reference>